<comment type="caution">
    <text evidence="9">Lacks conserved residue(s) required for the propagation of feature annotation.</text>
</comment>
<dbReference type="InterPro" id="IPR046884">
    <property type="entry name" value="MnmA-like_central"/>
</dbReference>
<evidence type="ECO:0000313" key="13">
    <source>
        <dbReference type="Proteomes" id="UP001299220"/>
    </source>
</evidence>
<dbReference type="Gene3D" id="2.30.30.280">
    <property type="entry name" value="Adenine nucleotide alpha hydrolases-like domains"/>
    <property type="match status" value="1"/>
</dbReference>
<evidence type="ECO:0000256" key="6">
    <source>
        <dbReference type="ARBA" id="ARBA00022884"/>
    </source>
</evidence>
<dbReference type="SUPFAM" id="SSF52402">
    <property type="entry name" value="Adenine nucleotide alpha hydrolases-like"/>
    <property type="match status" value="1"/>
</dbReference>
<comment type="similarity">
    <text evidence="9">Belongs to the MnmA/TRMU family.</text>
</comment>
<evidence type="ECO:0000313" key="12">
    <source>
        <dbReference type="EMBL" id="MCF2653135.1"/>
    </source>
</evidence>
<comment type="function">
    <text evidence="9">Catalyzes the 2-thiolation of uridine at the wobble position (U34) of tRNA, leading to the formation of s(2)U34.</text>
</comment>
<reference evidence="12 13" key="1">
    <citation type="submission" date="2020-12" db="EMBL/GenBank/DDBJ databases">
        <title>Whole genome sequences of gut porcine anaerobes.</title>
        <authorList>
            <person name="Kubasova T."/>
            <person name="Jahodarova E."/>
            <person name="Rychlik I."/>
        </authorList>
    </citation>
    <scope>NUCLEOTIDE SEQUENCE [LARGE SCALE GENOMIC DNA]</scope>
    <source>
        <strain evidence="12 13">An867</strain>
    </source>
</reference>
<evidence type="ECO:0000259" key="10">
    <source>
        <dbReference type="Pfam" id="PF20258"/>
    </source>
</evidence>
<feature type="site" description="Interaction with tRNA" evidence="9">
    <location>
        <position position="335"/>
    </location>
</feature>
<dbReference type="InterPro" id="IPR046885">
    <property type="entry name" value="MnmA-like_C"/>
</dbReference>
<proteinExistence type="inferred from homology"/>
<protein>
    <recommendedName>
        <fullName evidence="9">tRNA-specific 2-thiouridylase MnmA</fullName>
        <ecNumber evidence="9">2.8.1.13</ecNumber>
    </recommendedName>
</protein>
<dbReference type="Pfam" id="PF20258">
    <property type="entry name" value="tRNA_Me_trans_C"/>
    <property type="match status" value="1"/>
</dbReference>
<dbReference type="InterPro" id="IPR014729">
    <property type="entry name" value="Rossmann-like_a/b/a_fold"/>
</dbReference>
<evidence type="ECO:0000256" key="8">
    <source>
        <dbReference type="ARBA" id="ARBA00051542"/>
    </source>
</evidence>
<dbReference type="RefSeq" id="WP_235324156.1">
    <property type="nucleotide sequence ID" value="NZ_JAFBIT010000003.1"/>
</dbReference>
<evidence type="ECO:0000256" key="7">
    <source>
        <dbReference type="ARBA" id="ARBA00023157"/>
    </source>
</evidence>
<evidence type="ECO:0000256" key="9">
    <source>
        <dbReference type="HAMAP-Rule" id="MF_00144"/>
    </source>
</evidence>
<keyword evidence="9" id="KW-0963">Cytoplasm</keyword>
<evidence type="ECO:0000256" key="2">
    <source>
        <dbReference type="ARBA" id="ARBA00022679"/>
    </source>
</evidence>
<evidence type="ECO:0000256" key="1">
    <source>
        <dbReference type="ARBA" id="ARBA00022555"/>
    </source>
</evidence>
<dbReference type="PANTHER" id="PTHR11933:SF5">
    <property type="entry name" value="MITOCHONDRIAL TRNA-SPECIFIC 2-THIOURIDYLASE 1"/>
    <property type="match status" value="1"/>
</dbReference>
<evidence type="ECO:0000259" key="11">
    <source>
        <dbReference type="Pfam" id="PF20259"/>
    </source>
</evidence>
<dbReference type="Gene3D" id="3.40.50.620">
    <property type="entry name" value="HUPs"/>
    <property type="match status" value="1"/>
</dbReference>
<keyword evidence="6 9" id="KW-0694">RNA-binding</keyword>
<dbReference type="InterPro" id="IPR023382">
    <property type="entry name" value="MnmA-like_central_sf"/>
</dbReference>
<feature type="region of interest" description="Interaction with tRNA" evidence="9">
    <location>
        <begin position="302"/>
        <end position="303"/>
    </location>
</feature>
<feature type="domain" description="tRNA-specific 2-thiouridylase MnmA-like C-terminal" evidence="10">
    <location>
        <begin position="277"/>
        <end position="351"/>
    </location>
</feature>
<dbReference type="PANTHER" id="PTHR11933">
    <property type="entry name" value="TRNA 5-METHYLAMINOMETHYL-2-THIOURIDYLATE -METHYLTRANSFERASE"/>
    <property type="match status" value="1"/>
</dbReference>
<sequence length="353" mass="38474">MKERILVGMSGGVDSSVAAQLLQEAGYDVTGMTMRLKPRRMLSEAEAAAVEREAADAAAVCVKLGIDHVAPDFSAEFERLVIEPFIASYKRGETPNPCFLCNQTVKFGLMLDWASAHGFDKIATGHYAQIVCENGRYLLKKSPAKKDQSYFLSGLTPHQLSRTRIPLARMPKEEARARAEALGLPVAQKPDSQEICFIPSNDYVAFLERFGGELPGAGDFVSPEGAVLGRHSGIYRYTIGQRKGLGIAFGEPRFVTRIDAGRNTVTLGRDADRYTRTVHVRDVNLILYDTLTEPVTVEAKVRYAAKPDRALLTPTGAGTAVLEFENPQRAVTPGQIAAFYVGDYVLGSGIIDS</sequence>
<feature type="region of interest" description="Interaction with tRNA" evidence="9">
    <location>
        <begin position="146"/>
        <end position="148"/>
    </location>
</feature>
<evidence type="ECO:0000256" key="3">
    <source>
        <dbReference type="ARBA" id="ARBA00022694"/>
    </source>
</evidence>
<dbReference type="NCBIfam" id="NF001138">
    <property type="entry name" value="PRK00143.1"/>
    <property type="match status" value="1"/>
</dbReference>
<dbReference type="Pfam" id="PF20259">
    <property type="entry name" value="tRNA_Me_trans_M"/>
    <property type="match status" value="1"/>
</dbReference>
<keyword evidence="4 9" id="KW-0547">Nucleotide-binding</keyword>
<feature type="binding site" evidence="9">
    <location>
        <begin position="8"/>
        <end position="15"/>
    </location>
    <ligand>
        <name>ATP</name>
        <dbReference type="ChEBI" id="CHEBI:30616"/>
    </ligand>
</feature>
<dbReference type="Proteomes" id="UP001299220">
    <property type="component" value="Unassembled WGS sequence"/>
</dbReference>
<dbReference type="CDD" id="cd01998">
    <property type="entry name" value="MnmA_TRMU-like"/>
    <property type="match status" value="1"/>
</dbReference>
<feature type="site" description="Interaction with tRNA" evidence="9">
    <location>
        <position position="126"/>
    </location>
</feature>
<keyword evidence="2 9" id="KW-0808">Transferase</keyword>
<keyword evidence="5 9" id="KW-0067">ATP-binding</keyword>
<dbReference type="Pfam" id="PF03054">
    <property type="entry name" value="tRNA_Me_trans"/>
    <property type="match status" value="1"/>
</dbReference>
<dbReference type="Gene3D" id="2.40.30.10">
    <property type="entry name" value="Translation factors"/>
    <property type="match status" value="1"/>
</dbReference>
<dbReference type="NCBIfam" id="TIGR00420">
    <property type="entry name" value="trmU"/>
    <property type="match status" value="1"/>
</dbReference>
<dbReference type="EC" id="2.8.1.13" evidence="9"/>
<dbReference type="HAMAP" id="MF_00144">
    <property type="entry name" value="tRNA_thiouridyl_MnmA"/>
    <property type="match status" value="1"/>
</dbReference>
<keyword evidence="3 9" id="KW-0819">tRNA processing</keyword>
<keyword evidence="1 9" id="KW-0820">tRNA-binding</keyword>
<feature type="active site" description="Nucleophile" evidence="9">
    <location>
        <position position="101"/>
    </location>
</feature>
<organism evidence="12 13">
    <name type="scientific">Anaeromassilibacillus senegalensis</name>
    <dbReference type="NCBI Taxonomy" id="1673717"/>
    <lineage>
        <taxon>Bacteria</taxon>
        <taxon>Bacillati</taxon>
        <taxon>Bacillota</taxon>
        <taxon>Clostridia</taxon>
        <taxon>Eubacteriales</taxon>
        <taxon>Acutalibacteraceae</taxon>
        <taxon>Anaeromassilibacillus</taxon>
    </lineage>
</organism>
<evidence type="ECO:0000256" key="5">
    <source>
        <dbReference type="ARBA" id="ARBA00022840"/>
    </source>
</evidence>
<gene>
    <name evidence="9 12" type="primary">mnmA</name>
    <name evidence="12" type="ORF">JQM67_11040</name>
</gene>
<feature type="domain" description="tRNA-specific 2-thiouridylase MnmA-like central" evidence="11">
    <location>
        <begin position="206"/>
        <end position="269"/>
    </location>
</feature>
<keyword evidence="7" id="KW-1015">Disulfide bond</keyword>
<feature type="binding site" evidence="9">
    <location>
        <position position="34"/>
    </location>
    <ligand>
        <name>ATP</name>
        <dbReference type="ChEBI" id="CHEBI:30616"/>
    </ligand>
</feature>
<keyword evidence="13" id="KW-1185">Reference proteome</keyword>
<feature type="active site" description="Cysteine persulfide intermediate" evidence="9">
    <location>
        <position position="196"/>
    </location>
</feature>
<feature type="binding site" evidence="9">
    <location>
        <position position="125"/>
    </location>
    <ligand>
        <name>ATP</name>
        <dbReference type="ChEBI" id="CHEBI:30616"/>
    </ligand>
</feature>
<dbReference type="EMBL" id="JAFBIT010000003">
    <property type="protein sequence ID" value="MCF2653135.1"/>
    <property type="molecule type" value="Genomic_DNA"/>
</dbReference>
<dbReference type="InterPro" id="IPR004506">
    <property type="entry name" value="MnmA-like"/>
</dbReference>
<dbReference type="GO" id="GO:0103016">
    <property type="term" value="F:tRNA-uridine 2-sulfurtransferase activity"/>
    <property type="evidence" value="ECO:0007669"/>
    <property type="project" value="UniProtKB-EC"/>
</dbReference>
<comment type="catalytic activity">
    <reaction evidence="8 9">
        <text>S-sulfanyl-L-cysteinyl-[protein] + uridine(34) in tRNA + AH2 + ATP = 2-thiouridine(34) in tRNA + L-cysteinyl-[protein] + A + AMP + diphosphate + H(+)</text>
        <dbReference type="Rhea" id="RHEA:47032"/>
        <dbReference type="Rhea" id="RHEA-COMP:10131"/>
        <dbReference type="Rhea" id="RHEA-COMP:11726"/>
        <dbReference type="Rhea" id="RHEA-COMP:11727"/>
        <dbReference type="Rhea" id="RHEA-COMP:11728"/>
        <dbReference type="ChEBI" id="CHEBI:13193"/>
        <dbReference type="ChEBI" id="CHEBI:15378"/>
        <dbReference type="ChEBI" id="CHEBI:17499"/>
        <dbReference type="ChEBI" id="CHEBI:29950"/>
        <dbReference type="ChEBI" id="CHEBI:30616"/>
        <dbReference type="ChEBI" id="CHEBI:33019"/>
        <dbReference type="ChEBI" id="CHEBI:61963"/>
        <dbReference type="ChEBI" id="CHEBI:65315"/>
        <dbReference type="ChEBI" id="CHEBI:87170"/>
        <dbReference type="ChEBI" id="CHEBI:456215"/>
        <dbReference type="EC" id="2.8.1.13"/>
    </reaction>
</comment>
<name>A0ABS9CPS0_9FIRM</name>
<comment type="caution">
    <text evidence="12">The sequence shown here is derived from an EMBL/GenBank/DDBJ whole genome shotgun (WGS) entry which is preliminary data.</text>
</comment>
<evidence type="ECO:0000256" key="4">
    <source>
        <dbReference type="ARBA" id="ARBA00022741"/>
    </source>
</evidence>
<accession>A0ABS9CPS0</accession>
<comment type="subcellular location">
    <subcellularLocation>
        <location evidence="9">Cytoplasm</location>
    </subcellularLocation>
</comment>